<organism evidence="1 2">
    <name type="scientific">Rubus argutus</name>
    <name type="common">Southern blackberry</name>
    <dbReference type="NCBI Taxonomy" id="59490"/>
    <lineage>
        <taxon>Eukaryota</taxon>
        <taxon>Viridiplantae</taxon>
        <taxon>Streptophyta</taxon>
        <taxon>Embryophyta</taxon>
        <taxon>Tracheophyta</taxon>
        <taxon>Spermatophyta</taxon>
        <taxon>Magnoliopsida</taxon>
        <taxon>eudicotyledons</taxon>
        <taxon>Gunneridae</taxon>
        <taxon>Pentapetalae</taxon>
        <taxon>rosids</taxon>
        <taxon>fabids</taxon>
        <taxon>Rosales</taxon>
        <taxon>Rosaceae</taxon>
        <taxon>Rosoideae</taxon>
        <taxon>Rosoideae incertae sedis</taxon>
        <taxon>Rubus</taxon>
    </lineage>
</organism>
<evidence type="ECO:0000313" key="1">
    <source>
        <dbReference type="EMBL" id="KAK9919591.1"/>
    </source>
</evidence>
<dbReference type="CDD" id="cd17039">
    <property type="entry name" value="Ubl_ubiquitin_like"/>
    <property type="match status" value="1"/>
</dbReference>
<dbReference type="EMBL" id="JBEDUW010000006">
    <property type="protein sequence ID" value="KAK9919591.1"/>
    <property type="molecule type" value="Genomic_DNA"/>
</dbReference>
<comment type="caution">
    <text evidence="1">The sequence shown here is derived from an EMBL/GenBank/DDBJ whole genome shotgun (WGS) entry which is preliminary data.</text>
</comment>
<dbReference type="Proteomes" id="UP001457282">
    <property type="component" value="Unassembled WGS sequence"/>
</dbReference>
<name>A0AAW1W3Y0_RUBAR</name>
<protein>
    <recommendedName>
        <fullName evidence="3">Ubiquitin-like domain-containing protein</fullName>
    </recommendedName>
</protein>
<dbReference type="SUPFAM" id="SSF54236">
    <property type="entry name" value="Ubiquitin-like"/>
    <property type="match status" value="1"/>
</dbReference>
<evidence type="ECO:0008006" key="3">
    <source>
        <dbReference type="Google" id="ProtNLM"/>
    </source>
</evidence>
<gene>
    <name evidence="1" type="ORF">M0R45_028179</name>
</gene>
<reference evidence="1 2" key="1">
    <citation type="journal article" date="2023" name="G3 (Bethesda)">
        <title>A chromosome-length genome assembly and annotation of blackberry (Rubus argutus, cv. 'Hillquist').</title>
        <authorList>
            <person name="Bruna T."/>
            <person name="Aryal R."/>
            <person name="Dudchenko O."/>
            <person name="Sargent D.J."/>
            <person name="Mead D."/>
            <person name="Buti M."/>
            <person name="Cavallini A."/>
            <person name="Hytonen T."/>
            <person name="Andres J."/>
            <person name="Pham M."/>
            <person name="Weisz D."/>
            <person name="Mascagni F."/>
            <person name="Usai G."/>
            <person name="Natali L."/>
            <person name="Bassil N."/>
            <person name="Fernandez G.E."/>
            <person name="Lomsadze A."/>
            <person name="Armour M."/>
            <person name="Olukolu B."/>
            <person name="Poorten T."/>
            <person name="Britton C."/>
            <person name="Davik J."/>
            <person name="Ashrafi H."/>
            <person name="Aiden E.L."/>
            <person name="Borodovsky M."/>
            <person name="Worthington M."/>
        </authorList>
    </citation>
    <scope>NUCLEOTIDE SEQUENCE [LARGE SCALE GENOMIC DNA]</scope>
    <source>
        <strain evidence="1">PI 553951</strain>
    </source>
</reference>
<proteinExistence type="predicted"/>
<sequence length="359" mass="39948">MWINFRIDAPIGDGNITFGEIKRWIQETYRIPARYQHLQFAPDGFNFELLDDNVTVMAYGLDNDDILYMALAPVATESGSASNMSVNFDGHGNHVGAQNPPETQAGAGNANYNNINNVEDGMFNVHEHLVADLDLNYNPNPDMMIINDPPLMNQHNLNLNAAVDMDDNLNQSMNANTVNYEQFGIILNTFPNTPLFVAGDHNPNLGMMNNPPIMNQNLNAPVDMNDNLNQDMNVNIINYGPLAEIFEFIRNPLLPIDQLGGKQHNPIADELDDWHMGMNPTISTWDKSDALPQINANQFFDRLNETLMSTGRPPWWQSWAAEGGIGAAGEAGPSNTATRSNFKVNIVSEDDTHTSEFLM</sequence>
<evidence type="ECO:0000313" key="2">
    <source>
        <dbReference type="Proteomes" id="UP001457282"/>
    </source>
</evidence>
<accession>A0AAW1W3Y0</accession>
<dbReference type="InterPro" id="IPR029071">
    <property type="entry name" value="Ubiquitin-like_domsf"/>
</dbReference>
<dbReference type="AlphaFoldDB" id="A0AAW1W3Y0"/>
<keyword evidence="2" id="KW-1185">Reference proteome</keyword>